<comment type="caution">
    <text evidence="9">The sequence shown here is derived from an EMBL/GenBank/DDBJ whole genome shotgun (WGS) entry which is preliminary data.</text>
</comment>
<dbReference type="PRINTS" id="PR01435">
    <property type="entry name" value="NPOXDRDTASE5"/>
</dbReference>
<feature type="transmembrane region" description="Helical" evidence="6">
    <location>
        <begin position="27"/>
        <end position="52"/>
    </location>
</feature>
<gene>
    <name evidence="9" type="ORF">A6X21_04260</name>
</gene>
<dbReference type="GO" id="GO:0003954">
    <property type="term" value="F:NADH dehydrogenase activity"/>
    <property type="evidence" value="ECO:0007669"/>
    <property type="project" value="TreeGrafter"/>
</dbReference>
<reference evidence="9 10" key="1">
    <citation type="submission" date="2016-05" db="EMBL/GenBank/DDBJ databases">
        <title>Genomic and physiological characterization of Planctopirus sp. isolated from fresh water lake.</title>
        <authorList>
            <person name="Subhash Y."/>
            <person name="Ramana C."/>
        </authorList>
    </citation>
    <scope>NUCLEOTIDE SEQUENCE [LARGE SCALE GENOMIC DNA]</scope>
    <source>
        <strain evidence="9 10">JC280</strain>
    </source>
</reference>
<dbReference type="Pfam" id="PF00662">
    <property type="entry name" value="Proton_antipo_N"/>
    <property type="match status" value="1"/>
</dbReference>
<evidence type="ECO:0000256" key="2">
    <source>
        <dbReference type="ARBA" id="ARBA00022692"/>
    </source>
</evidence>
<sequence>MLAWLLPFAGCVVITVLRLKLSRLSAVPGWIGTGSLLVAFCLSLFSAGLWLMTSPAETAASSVSAEETPGIQAAKVGDDAAHETGYSPQRRLVGHWYSLAKFGEIDFPLGYAIDALTVLMFVLVTMISLAVHAYSLVYMADEQTESYQDHHLDHSPGETPERPGRFAHFYAALGLFTFAMLGIVLANGLLQIFIFWELVGFSSYLLIGFYHERRTARLASMKAFLMNRVGDVGFVLGMTILLVTCGTLLLYPVHDLNGNTSGSAPMALPEAFQAAVEKVVPSEENHQPTDLLPSGQGISYALLVAAGLGLLAGCVGKSAQFPLHTWLADAMEGPTPVSALVHSATMVAAGVYLAARIAPLLLPEALLLLAYVGVVTLLLGASMAIVARDLKLVLAHSTISQLGLMLLGIGVGAWEAAIFHLITHAFFKSLLFLGAGSVIHTTHHEQDLEKLGGLRAHLPLTSLTMLIGVIALSGLAVPYVTIFGESLGFSGFHSKDAIVSGAMAFVLKNPHHILLLISVLLGACLTAAYSLRLWLKLFARDTPVDPALQQVHEGPWLMTWPLVVLAFFAAFCALGGEEGLVSTLVEASLSPAPAWFSGSTDEVVSIQWTNASDRHAVHGTAGAMALAAAWLGALIAWALYGLRAISSKDLSRQLTPLVRLASHRWHFDTLYRGFLVLPILNLARHTAWIDRILIDPFIDGCARFSERFSHASQWFDEAMINRFFDNMASSVWAWGLSLRKAQTGHIRQYVLLATMAVIVLFLILFAWMPGGRAGP</sequence>
<protein>
    <recommendedName>
        <fullName evidence="11">NADH-quinone oxidoreductase subunit L</fullName>
    </recommendedName>
</protein>
<evidence type="ECO:0000256" key="6">
    <source>
        <dbReference type="SAM" id="Phobius"/>
    </source>
</evidence>
<dbReference type="InterPro" id="IPR001750">
    <property type="entry name" value="ND/Mrp_TM"/>
</dbReference>
<evidence type="ECO:0000313" key="10">
    <source>
        <dbReference type="Proteomes" id="UP000094828"/>
    </source>
</evidence>
<dbReference type="Gene3D" id="1.20.5.2700">
    <property type="match status" value="2"/>
</dbReference>
<evidence type="ECO:0000313" key="9">
    <source>
        <dbReference type="EMBL" id="ODA35033.1"/>
    </source>
</evidence>
<comment type="subcellular location">
    <subcellularLocation>
        <location evidence="1">Endomembrane system</location>
        <topology evidence="1">Multi-pass membrane protein</topology>
    </subcellularLocation>
    <subcellularLocation>
        <location evidence="5">Membrane</location>
        <topology evidence="5">Multi-pass membrane protein</topology>
    </subcellularLocation>
</comment>
<dbReference type="GO" id="GO:0008137">
    <property type="term" value="F:NADH dehydrogenase (ubiquinone) activity"/>
    <property type="evidence" value="ECO:0007669"/>
    <property type="project" value="InterPro"/>
</dbReference>
<keyword evidence="4 6" id="KW-0472">Membrane</keyword>
<dbReference type="PANTHER" id="PTHR42829:SF2">
    <property type="entry name" value="NADH-UBIQUINONE OXIDOREDUCTASE CHAIN 5"/>
    <property type="match status" value="1"/>
</dbReference>
<dbReference type="InterPro" id="IPR001516">
    <property type="entry name" value="Proton_antipo_N"/>
</dbReference>
<keyword evidence="10" id="KW-1185">Reference proteome</keyword>
<feature type="transmembrane region" description="Helical" evidence="6">
    <location>
        <begin position="460"/>
        <end position="482"/>
    </location>
</feature>
<evidence type="ECO:0000256" key="1">
    <source>
        <dbReference type="ARBA" id="ARBA00004127"/>
    </source>
</evidence>
<keyword evidence="3 6" id="KW-1133">Transmembrane helix</keyword>
<feature type="domain" description="NADH:quinone oxidoreductase/Mrp antiporter transmembrane" evidence="7">
    <location>
        <begin position="186"/>
        <end position="505"/>
    </location>
</feature>
<dbReference type="Pfam" id="PF00361">
    <property type="entry name" value="Proton_antipo_M"/>
    <property type="match status" value="1"/>
</dbReference>
<dbReference type="NCBIfam" id="TIGR01974">
    <property type="entry name" value="NDH_I_L"/>
    <property type="match status" value="1"/>
</dbReference>
<feature type="transmembrane region" description="Helical" evidence="6">
    <location>
        <begin position="556"/>
        <end position="576"/>
    </location>
</feature>
<dbReference type="STRING" id="1841610.A6X21_04260"/>
<feature type="transmembrane region" description="Helical" evidence="6">
    <location>
        <begin position="749"/>
        <end position="768"/>
    </location>
</feature>
<evidence type="ECO:0000256" key="5">
    <source>
        <dbReference type="RuleBase" id="RU000320"/>
    </source>
</evidence>
<proteinExistence type="predicted"/>
<feature type="transmembrane region" description="Helical" evidence="6">
    <location>
        <begin position="365"/>
        <end position="386"/>
    </location>
</feature>
<feature type="transmembrane region" description="Helical" evidence="6">
    <location>
        <begin position="298"/>
        <end position="316"/>
    </location>
</feature>
<feature type="transmembrane region" description="Helical" evidence="6">
    <location>
        <begin position="393"/>
        <end position="411"/>
    </location>
</feature>
<dbReference type="PANTHER" id="PTHR42829">
    <property type="entry name" value="NADH-UBIQUINONE OXIDOREDUCTASE CHAIN 5"/>
    <property type="match status" value="1"/>
</dbReference>
<evidence type="ECO:0000259" key="7">
    <source>
        <dbReference type="Pfam" id="PF00361"/>
    </source>
</evidence>
<feature type="transmembrane region" description="Helical" evidence="6">
    <location>
        <begin position="109"/>
        <end position="131"/>
    </location>
</feature>
<dbReference type="InterPro" id="IPR018393">
    <property type="entry name" value="NADHpl_OxRdtase_5_subgr"/>
</dbReference>
<dbReference type="GO" id="GO:0042773">
    <property type="term" value="P:ATP synthesis coupled electron transport"/>
    <property type="evidence" value="ECO:0007669"/>
    <property type="project" value="InterPro"/>
</dbReference>
<feature type="transmembrane region" description="Helical" evidence="6">
    <location>
        <begin position="167"/>
        <end position="186"/>
    </location>
</feature>
<dbReference type="GO" id="GO:0015990">
    <property type="term" value="P:electron transport coupled proton transport"/>
    <property type="evidence" value="ECO:0007669"/>
    <property type="project" value="TreeGrafter"/>
</dbReference>
<feature type="domain" description="NADH-Ubiquinone oxidoreductase (complex I) chain 5 N-terminal" evidence="8">
    <location>
        <begin position="102"/>
        <end position="143"/>
    </location>
</feature>
<feature type="transmembrane region" description="Helical" evidence="6">
    <location>
        <begin position="417"/>
        <end position="439"/>
    </location>
</feature>
<evidence type="ECO:0000256" key="3">
    <source>
        <dbReference type="ARBA" id="ARBA00022989"/>
    </source>
</evidence>
<feature type="transmembrane region" description="Helical" evidence="6">
    <location>
        <begin position="337"/>
        <end position="359"/>
    </location>
</feature>
<feature type="transmembrane region" description="Helical" evidence="6">
    <location>
        <begin position="621"/>
        <end position="642"/>
    </location>
</feature>
<dbReference type="GO" id="GO:0016020">
    <property type="term" value="C:membrane"/>
    <property type="evidence" value="ECO:0007669"/>
    <property type="project" value="UniProtKB-SubCell"/>
</dbReference>
<feature type="transmembrane region" description="Helical" evidence="6">
    <location>
        <begin position="192"/>
        <end position="211"/>
    </location>
</feature>
<dbReference type="Proteomes" id="UP000094828">
    <property type="component" value="Unassembled WGS sequence"/>
</dbReference>
<evidence type="ECO:0008006" key="11">
    <source>
        <dbReference type="Google" id="ProtNLM"/>
    </source>
</evidence>
<evidence type="ECO:0000259" key="8">
    <source>
        <dbReference type="Pfam" id="PF00662"/>
    </source>
</evidence>
<feature type="transmembrane region" description="Helical" evidence="6">
    <location>
        <begin position="232"/>
        <end position="253"/>
    </location>
</feature>
<dbReference type="AlphaFoldDB" id="A0A1C3EP53"/>
<dbReference type="PRINTS" id="PR01434">
    <property type="entry name" value="NADHDHGNASE5"/>
</dbReference>
<evidence type="ECO:0000256" key="4">
    <source>
        <dbReference type="ARBA" id="ARBA00023136"/>
    </source>
</evidence>
<organism evidence="9 10">
    <name type="scientific">Planctopirus hydrillae</name>
    <dbReference type="NCBI Taxonomy" id="1841610"/>
    <lineage>
        <taxon>Bacteria</taxon>
        <taxon>Pseudomonadati</taxon>
        <taxon>Planctomycetota</taxon>
        <taxon>Planctomycetia</taxon>
        <taxon>Planctomycetales</taxon>
        <taxon>Planctomycetaceae</taxon>
        <taxon>Planctopirus</taxon>
    </lineage>
</organism>
<name>A0A1C3EP53_9PLAN</name>
<dbReference type="InterPro" id="IPR003945">
    <property type="entry name" value="NU5C-like"/>
</dbReference>
<keyword evidence="2 5" id="KW-0812">Transmembrane</keyword>
<dbReference type="GO" id="GO:0012505">
    <property type="term" value="C:endomembrane system"/>
    <property type="evidence" value="ECO:0007669"/>
    <property type="project" value="UniProtKB-SubCell"/>
</dbReference>
<feature type="transmembrane region" description="Helical" evidence="6">
    <location>
        <begin position="513"/>
        <end position="535"/>
    </location>
</feature>
<accession>A0A1C3EP53</accession>
<dbReference type="EMBL" id="LYDR01000039">
    <property type="protein sequence ID" value="ODA35033.1"/>
    <property type="molecule type" value="Genomic_DNA"/>
</dbReference>